<dbReference type="InterPro" id="IPR015955">
    <property type="entry name" value="Lactate_DH/Glyco_Ohase_4_C"/>
</dbReference>
<evidence type="ECO:0000313" key="4">
    <source>
        <dbReference type="Proteomes" id="UP000636956"/>
    </source>
</evidence>
<organism evidence="3 4">
    <name type="scientific">Agromyces bauzanensis</name>
    <dbReference type="NCBI Taxonomy" id="1308924"/>
    <lineage>
        <taxon>Bacteria</taxon>
        <taxon>Bacillati</taxon>
        <taxon>Actinomycetota</taxon>
        <taxon>Actinomycetes</taxon>
        <taxon>Micrococcales</taxon>
        <taxon>Microbacteriaceae</taxon>
        <taxon>Agromyces</taxon>
    </lineage>
</organism>
<gene>
    <name evidence="3" type="ORF">GCM10011372_12730</name>
</gene>
<dbReference type="InterPro" id="IPR022383">
    <property type="entry name" value="Lactate/malate_DH_C"/>
</dbReference>
<dbReference type="AlphaFoldDB" id="A0A917UQF9"/>
<dbReference type="GO" id="GO:0006089">
    <property type="term" value="P:lactate metabolic process"/>
    <property type="evidence" value="ECO:0007669"/>
    <property type="project" value="TreeGrafter"/>
</dbReference>
<dbReference type="PANTHER" id="PTHR43128">
    <property type="entry name" value="L-2-HYDROXYCARBOXYLATE DEHYDROGENASE (NAD(P)(+))"/>
    <property type="match status" value="1"/>
</dbReference>
<reference evidence="3" key="2">
    <citation type="submission" date="2020-09" db="EMBL/GenBank/DDBJ databases">
        <authorList>
            <person name="Sun Q."/>
            <person name="Zhou Y."/>
        </authorList>
    </citation>
    <scope>NUCLEOTIDE SEQUENCE</scope>
    <source>
        <strain evidence="3">CGMCC 1.8984</strain>
    </source>
</reference>
<dbReference type="SUPFAM" id="SSF56327">
    <property type="entry name" value="LDH C-terminal domain-like"/>
    <property type="match status" value="1"/>
</dbReference>
<dbReference type="EMBL" id="BMMD01000005">
    <property type="protein sequence ID" value="GGJ75893.1"/>
    <property type="molecule type" value="Genomic_DNA"/>
</dbReference>
<comment type="caution">
    <text evidence="3">The sequence shown here is derived from an EMBL/GenBank/DDBJ whole genome shotgun (WGS) entry which is preliminary data.</text>
</comment>
<dbReference type="Proteomes" id="UP000636956">
    <property type="component" value="Unassembled WGS sequence"/>
</dbReference>
<reference evidence="3" key="1">
    <citation type="journal article" date="2014" name="Int. J. Syst. Evol. Microbiol.">
        <title>Complete genome sequence of Corynebacterium casei LMG S-19264T (=DSM 44701T), isolated from a smear-ripened cheese.</title>
        <authorList>
            <consortium name="US DOE Joint Genome Institute (JGI-PGF)"/>
            <person name="Walter F."/>
            <person name="Albersmeier A."/>
            <person name="Kalinowski J."/>
            <person name="Ruckert C."/>
        </authorList>
    </citation>
    <scope>NUCLEOTIDE SEQUENCE</scope>
    <source>
        <strain evidence="3">CGMCC 1.8984</strain>
    </source>
</reference>
<dbReference type="GO" id="GO:0004459">
    <property type="term" value="F:L-lactate dehydrogenase (NAD+) activity"/>
    <property type="evidence" value="ECO:0007669"/>
    <property type="project" value="TreeGrafter"/>
</dbReference>
<dbReference type="PANTHER" id="PTHR43128:SF16">
    <property type="entry name" value="L-LACTATE DEHYDROGENASE"/>
    <property type="match status" value="1"/>
</dbReference>
<accession>A0A917UQF9</accession>
<evidence type="ECO:0000313" key="3">
    <source>
        <dbReference type="EMBL" id="GGJ75893.1"/>
    </source>
</evidence>
<evidence type="ECO:0000256" key="1">
    <source>
        <dbReference type="ARBA" id="ARBA00006054"/>
    </source>
</evidence>
<comment type="similarity">
    <text evidence="1">Belongs to the LDH/MDH superfamily. LDH family.</text>
</comment>
<proteinExistence type="inferred from homology"/>
<name>A0A917UQF9_9MICO</name>
<dbReference type="Pfam" id="PF02866">
    <property type="entry name" value="Ldh_1_C"/>
    <property type="match status" value="1"/>
</dbReference>
<protein>
    <recommendedName>
        <fullName evidence="2">Lactate/malate dehydrogenase C-terminal domain-containing protein</fullName>
    </recommendedName>
</protein>
<evidence type="ECO:0000259" key="2">
    <source>
        <dbReference type="Pfam" id="PF02866"/>
    </source>
</evidence>
<feature type="domain" description="Lactate/malate dehydrogenase C-terminal" evidence="2">
    <location>
        <begin position="59"/>
        <end position="163"/>
    </location>
</feature>
<dbReference type="Gene3D" id="3.90.110.10">
    <property type="entry name" value="Lactate dehydrogenase/glycoside hydrolase, family 4, C-terminal"/>
    <property type="match status" value="1"/>
</dbReference>
<keyword evidence="4" id="KW-1185">Reference proteome</keyword>
<sequence>MRSPAAVIAVRTSASSGASGTPRDDPVFTARILERLLPALLERAPHAVLILDWRGGEPFSAAELDDIAREVRDAARTVIRGKGATDYAVGLAGARIVEAVLRDVRAVMPVSTVLGGVHGLEDVALSVPCVVGGDGAVAIEETPFSPEERRPLHASAGAIRASVDALGL</sequence>